<protein>
    <submittedName>
        <fullName evidence="1">Uncharacterized protein</fullName>
    </submittedName>
</protein>
<dbReference type="EMBL" id="QXED01000001">
    <property type="protein sequence ID" value="RIV27048.1"/>
    <property type="molecule type" value="Genomic_DNA"/>
</dbReference>
<accession>A0A418MHY6</accession>
<dbReference type="Proteomes" id="UP000283523">
    <property type="component" value="Unassembled WGS sequence"/>
</dbReference>
<keyword evidence="2" id="KW-1185">Reference proteome</keyword>
<dbReference type="AlphaFoldDB" id="A0A418MHY6"/>
<organism evidence="1 2">
    <name type="scientific">Fibrisoma montanum</name>
    <dbReference type="NCBI Taxonomy" id="2305895"/>
    <lineage>
        <taxon>Bacteria</taxon>
        <taxon>Pseudomonadati</taxon>
        <taxon>Bacteroidota</taxon>
        <taxon>Cytophagia</taxon>
        <taxon>Cytophagales</taxon>
        <taxon>Spirosomataceae</taxon>
        <taxon>Fibrisoma</taxon>
    </lineage>
</organism>
<name>A0A418MHY6_9BACT</name>
<evidence type="ECO:0000313" key="2">
    <source>
        <dbReference type="Proteomes" id="UP000283523"/>
    </source>
</evidence>
<reference evidence="1 2" key="1">
    <citation type="submission" date="2018-08" db="EMBL/GenBank/DDBJ databases">
        <title>Fibrisoma montanum sp. nov., isolated from Danxia mountain soil.</title>
        <authorList>
            <person name="Huang Y."/>
        </authorList>
    </citation>
    <scope>NUCLEOTIDE SEQUENCE [LARGE SCALE GENOMIC DNA]</scope>
    <source>
        <strain evidence="1 2">HYT19</strain>
    </source>
</reference>
<proteinExistence type="predicted"/>
<gene>
    <name evidence="1" type="ORF">DYU11_01650</name>
</gene>
<evidence type="ECO:0000313" key="1">
    <source>
        <dbReference type="EMBL" id="RIV27048.1"/>
    </source>
</evidence>
<sequence>MEKKILGSWKCTTTRLLNPRGGSTNYSGRITLNADKTLADPDTLLGYKIEDELVIRREYELIGDSLMLFVADRLERQVGIIMRLQADQCDNPKFVRTVSGGVVTELTR</sequence>
<comment type="caution">
    <text evidence="1">The sequence shown here is derived from an EMBL/GenBank/DDBJ whole genome shotgun (WGS) entry which is preliminary data.</text>
</comment>